<dbReference type="EMBL" id="GL349442">
    <property type="protein sequence ID" value="KNC46373.1"/>
    <property type="molecule type" value="Genomic_DNA"/>
</dbReference>
<keyword evidence="2" id="KW-1185">Reference proteome</keyword>
<dbReference type="GeneID" id="25562477"/>
<protein>
    <submittedName>
        <fullName evidence="1">Uncharacterized protein</fullName>
    </submittedName>
</protein>
<dbReference type="AlphaFoldDB" id="A0A0L0D4Z4"/>
<proteinExistence type="predicted"/>
<organism evidence="1 2">
    <name type="scientific">Thecamonas trahens ATCC 50062</name>
    <dbReference type="NCBI Taxonomy" id="461836"/>
    <lineage>
        <taxon>Eukaryota</taxon>
        <taxon>Apusozoa</taxon>
        <taxon>Apusomonadida</taxon>
        <taxon>Apusomonadidae</taxon>
        <taxon>Thecamonas</taxon>
    </lineage>
</organism>
<gene>
    <name evidence="1" type="ORF">AMSG_02825</name>
</gene>
<reference evidence="1 2" key="1">
    <citation type="submission" date="2010-05" db="EMBL/GenBank/DDBJ databases">
        <title>The Genome Sequence of Thecamonas trahens ATCC 50062.</title>
        <authorList>
            <consortium name="The Broad Institute Genome Sequencing Platform"/>
            <person name="Russ C."/>
            <person name="Cuomo C."/>
            <person name="Shea T."/>
            <person name="Young S.K."/>
            <person name="Zeng Q."/>
            <person name="Koehrsen M."/>
            <person name="Haas B."/>
            <person name="Borodovsky M."/>
            <person name="Guigo R."/>
            <person name="Alvarado L."/>
            <person name="Berlin A."/>
            <person name="Bochicchio J."/>
            <person name="Borenstein D."/>
            <person name="Chapman S."/>
            <person name="Chen Z."/>
            <person name="Freedman E."/>
            <person name="Gellesch M."/>
            <person name="Goldberg J."/>
            <person name="Griggs A."/>
            <person name="Gujja S."/>
            <person name="Heilman E."/>
            <person name="Heiman D."/>
            <person name="Hepburn T."/>
            <person name="Howarth C."/>
            <person name="Jen D."/>
            <person name="Larson L."/>
            <person name="Mehta T."/>
            <person name="Park D."/>
            <person name="Pearson M."/>
            <person name="Roberts A."/>
            <person name="Saif S."/>
            <person name="Shenoy N."/>
            <person name="Sisk P."/>
            <person name="Stolte C."/>
            <person name="Sykes S."/>
            <person name="Thomson T."/>
            <person name="Walk T."/>
            <person name="White J."/>
            <person name="Yandava C."/>
            <person name="Burger G."/>
            <person name="Gray M.W."/>
            <person name="Holland P.W.H."/>
            <person name="King N."/>
            <person name="Lang F.B.F."/>
            <person name="Roger A.J."/>
            <person name="Ruiz-Trillo I."/>
            <person name="Lander E."/>
            <person name="Nusbaum C."/>
        </authorList>
    </citation>
    <scope>NUCLEOTIDE SEQUENCE [LARGE SCALE GENOMIC DNA]</scope>
    <source>
        <strain evidence="1 2">ATCC 50062</strain>
    </source>
</reference>
<dbReference type="RefSeq" id="XP_013760666.1">
    <property type="nucleotide sequence ID" value="XM_013905212.1"/>
</dbReference>
<evidence type="ECO:0000313" key="2">
    <source>
        <dbReference type="Proteomes" id="UP000054408"/>
    </source>
</evidence>
<evidence type="ECO:0000313" key="1">
    <source>
        <dbReference type="EMBL" id="KNC46373.1"/>
    </source>
</evidence>
<accession>A0A0L0D4Z4</accession>
<dbReference type="Proteomes" id="UP000054408">
    <property type="component" value="Unassembled WGS sequence"/>
</dbReference>
<sequence length="318" mass="32755">MEVLMASVAQTIQDARAVATTGYRRHRALGIQAAAVGAASPVLPLSTVSTPATTVTSFAIEVYAACAAGITAPEVYLVADVRGEPDPVTDAAGRLLLERWTVEVTEARSSSADAEDRAAGLIHAHGPVLLRLLLLALCKSPVQALVARLMDDNAASYYGGIIVESMLLASPSVQYHTLDEQPLAQLFDRTLDTGVYSLRVVGTVTRTSLELKSSDAPEDDPALELLAGTGANSMLSAEPVQEPLTTVDVIALPRTPGSATLGGSGLRPSSHRHAGGACHATLVDTSLAPSAGSSVTTAVDAALAGHEALLTETGLDCE</sequence>
<name>A0A0L0D4Z4_THETB</name>